<evidence type="ECO:0000313" key="2">
    <source>
        <dbReference type="EMBL" id="MDS0281588.1"/>
    </source>
</evidence>
<dbReference type="Proteomes" id="UP001268864">
    <property type="component" value="Unassembled WGS sequence"/>
</dbReference>
<dbReference type="RefSeq" id="WP_310899422.1">
    <property type="nucleotide sequence ID" value="NZ_JAMQOS010000001.1"/>
</dbReference>
<organism evidence="2 3">
    <name type="scientific">Haloarcula onubensis</name>
    <dbReference type="NCBI Taxonomy" id="2950539"/>
    <lineage>
        <taxon>Archaea</taxon>
        <taxon>Methanobacteriati</taxon>
        <taxon>Methanobacteriota</taxon>
        <taxon>Stenosarchaea group</taxon>
        <taxon>Halobacteria</taxon>
        <taxon>Halobacteriales</taxon>
        <taxon>Haloarculaceae</taxon>
        <taxon>Haloarcula</taxon>
    </lineage>
</organism>
<feature type="region of interest" description="Disordered" evidence="1">
    <location>
        <begin position="1"/>
        <end position="49"/>
    </location>
</feature>
<dbReference type="EMBL" id="JAMQOS010000001">
    <property type="protein sequence ID" value="MDS0281588.1"/>
    <property type="molecule type" value="Genomic_DNA"/>
</dbReference>
<evidence type="ECO:0000313" key="3">
    <source>
        <dbReference type="Proteomes" id="UP001268864"/>
    </source>
</evidence>
<feature type="compositionally biased region" description="Polar residues" evidence="1">
    <location>
        <begin position="39"/>
        <end position="49"/>
    </location>
</feature>
<accession>A0ABU2FLH2</accession>
<keyword evidence="3" id="KW-1185">Reference proteome</keyword>
<sequence>MGELCPDPTPSARTRPTVVAASGDRQADRPSAVARTRPNRTSTGEGPER</sequence>
<protein>
    <submittedName>
        <fullName evidence="2">Uncharacterized protein</fullName>
    </submittedName>
</protein>
<comment type="caution">
    <text evidence="2">The sequence shown here is derived from an EMBL/GenBank/DDBJ whole genome shotgun (WGS) entry which is preliminary data.</text>
</comment>
<reference evidence="2 3" key="1">
    <citation type="submission" date="2022-06" db="EMBL/GenBank/DDBJ databases">
        <title>Halomicroarcula sp. a new haloarchaeum isolate from saline soil.</title>
        <authorList>
            <person name="Strakova D."/>
            <person name="Galisteo C."/>
            <person name="Sanchez-Porro C."/>
            <person name="Ventosa A."/>
        </authorList>
    </citation>
    <scope>NUCLEOTIDE SEQUENCE [LARGE SCALE GENOMIC DNA]</scope>
    <source>
        <strain evidence="2 3">S3CR25-11</strain>
    </source>
</reference>
<evidence type="ECO:0000256" key="1">
    <source>
        <dbReference type="SAM" id="MobiDB-lite"/>
    </source>
</evidence>
<gene>
    <name evidence="2" type="ORF">NDI86_05585</name>
</gene>
<name>A0ABU2FLH2_9EURY</name>
<proteinExistence type="predicted"/>